<dbReference type="Pfam" id="PF14690">
    <property type="entry name" value="Zn_ribbon_ISL3"/>
    <property type="match status" value="1"/>
</dbReference>
<gene>
    <name evidence="4" type="ORF">GCM10022255_113470</name>
</gene>
<dbReference type="NCBIfam" id="NF033550">
    <property type="entry name" value="transpos_ISL3"/>
    <property type="match status" value="1"/>
</dbReference>
<name>A0ABP8DVS5_9ACTN</name>
<dbReference type="PANTHER" id="PTHR33498">
    <property type="entry name" value="TRANSPOSASE FOR INSERTION SEQUENCE ELEMENT IS1557"/>
    <property type="match status" value="1"/>
</dbReference>
<feature type="domain" description="Transposase IS204/IS1001/IS1096/IS1165 helix-turn-helix" evidence="2">
    <location>
        <begin position="88"/>
        <end position="138"/>
    </location>
</feature>
<dbReference type="RefSeq" id="WP_345144239.1">
    <property type="nucleotide sequence ID" value="NZ_BAABAT010000088.1"/>
</dbReference>
<dbReference type="Pfam" id="PF13542">
    <property type="entry name" value="HTH_Tnp_ISL3"/>
    <property type="match status" value="1"/>
</dbReference>
<keyword evidence="5" id="KW-1185">Reference proteome</keyword>
<dbReference type="Pfam" id="PF01610">
    <property type="entry name" value="DDE_Tnp_ISL3"/>
    <property type="match status" value="1"/>
</dbReference>
<feature type="domain" description="Transposase IS204/IS1001/IS1096/IS1165 zinc-finger" evidence="3">
    <location>
        <begin position="41"/>
        <end position="82"/>
    </location>
</feature>
<protein>
    <submittedName>
        <fullName evidence="4">ISL3 family transposase</fullName>
    </submittedName>
</protein>
<comment type="caution">
    <text evidence="4">The sequence shown here is derived from an EMBL/GenBank/DDBJ whole genome shotgun (WGS) entry which is preliminary data.</text>
</comment>
<evidence type="ECO:0000259" key="2">
    <source>
        <dbReference type="Pfam" id="PF13542"/>
    </source>
</evidence>
<accession>A0ABP8DVS5</accession>
<evidence type="ECO:0000259" key="1">
    <source>
        <dbReference type="Pfam" id="PF01610"/>
    </source>
</evidence>
<evidence type="ECO:0000313" key="5">
    <source>
        <dbReference type="Proteomes" id="UP001500620"/>
    </source>
</evidence>
<dbReference type="Proteomes" id="UP001500620">
    <property type="component" value="Unassembled WGS sequence"/>
</dbReference>
<organism evidence="4 5">
    <name type="scientific">Dactylosporangium darangshiense</name>
    <dbReference type="NCBI Taxonomy" id="579108"/>
    <lineage>
        <taxon>Bacteria</taxon>
        <taxon>Bacillati</taxon>
        <taxon>Actinomycetota</taxon>
        <taxon>Actinomycetes</taxon>
        <taxon>Micromonosporales</taxon>
        <taxon>Micromonosporaceae</taxon>
        <taxon>Dactylosporangium</taxon>
    </lineage>
</organism>
<feature type="domain" description="Transposase IS204/IS1001/IS1096/IS1165 DDE" evidence="1">
    <location>
        <begin position="153"/>
        <end position="395"/>
    </location>
</feature>
<sequence length="414" mass="47897">MRVTTAFNRVLKLPGAWVDQVSFTDVGIVIGLRRRTRLLTCPCGWRTRSRYDSSRRRWRHLDFGACKVFLEADVYRIDCGACLRVRTEQVPWARPNARHTSDFEDLVAWLAQRMDKTAVSRLLRCSWEAVDHIVTRVVAEHIDDNRLNDLFRIGVDEISYRRGRRFLTIVADHDTGRVVWVGKDRSQKAFEEFFDALGERTAAVEAITLDGSSIFKSVAEQRIPRARICLDPFHVIGWANEVVESTYRAEAPHFPIGDRQGRPSRREWRRARYAVRAGAERLDERHQTILNGLRRHSYRLWRAWELKEQLRDFYRIIDPADARAYLNQWCTAALRSRIPAYHTLVGRIRKHFDAIASAVELGLSNSRLEGINAKIRLIQRRGYGFRDLDALTAMIYLCLGGITITLPTDPRPGA</sequence>
<dbReference type="PANTHER" id="PTHR33498:SF1">
    <property type="entry name" value="TRANSPOSASE FOR INSERTION SEQUENCE ELEMENT IS1557"/>
    <property type="match status" value="1"/>
</dbReference>
<proteinExistence type="predicted"/>
<dbReference type="InterPro" id="IPR002560">
    <property type="entry name" value="Transposase_DDE"/>
</dbReference>
<evidence type="ECO:0000259" key="3">
    <source>
        <dbReference type="Pfam" id="PF14690"/>
    </source>
</evidence>
<dbReference type="EMBL" id="BAABAT010000088">
    <property type="protein sequence ID" value="GAA4263984.1"/>
    <property type="molecule type" value="Genomic_DNA"/>
</dbReference>
<dbReference type="InterPro" id="IPR032877">
    <property type="entry name" value="Transposase_HTH"/>
</dbReference>
<dbReference type="InterPro" id="IPR029261">
    <property type="entry name" value="Transposase_Znf"/>
</dbReference>
<dbReference type="InterPro" id="IPR047951">
    <property type="entry name" value="Transpos_ISL3"/>
</dbReference>
<reference evidence="5" key="1">
    <citation type="journal article" date="2019" name="Int. J. Syst. Evol. Microbiol.">
        <title>The Global Catalogue of Microorganisms (GCM) 10K type strain sequencing project: providing services to taxonomists for standard genome sequencing and annotation.</title>
        <authorList>
            <consortium name="The Broad Institute Genomics Platform"/>
            <consortium name="The Broad Institute Genome Sequencing Center for Infectious Disease"/>
            <person name="Wu L."/>
            <person name="Ma J."/>
        </authorList>
    </citation>
    <scope>NUCLEOTIDE SEQUENCE [LARGE SCALE GENOMIC DNA]</scope>
    <source>
        <strain evidence="5">JCM 17441</strain>
    </source>
</reference>
<evidence type="ECO:0000313" key="4">
    <source>
        <dbReference type="EMBL" id="GAA4263984.1"/>
    </source>
</evidence>